<dbReference type="GO" id="GO:0043565">
    <property type="term" value="F:sequence-specific DNA binding"/>
    <property type="evidence" value="ECO:0007669"/>
    <property type="project" value="InterPro"/>
</dbReference>
<protein>
    <submittedName>
        <fullName evidence="5">Transcriptional regulator, AraC family</fullName>
    </submittedName>
</protein>
<dbReference type="InterPro" id="IPR014710">
    <property type="entry name" value="RmlC-like_jellyroll"/>
</dbReference>
<organism evidence="5">
    <name type="scientific">hydrothermal vent metagenome</name>
    <dbReference type="NCBI Taxonomy" id="652676"/>
    <lineage>
        <taxon>unclassified sequences</taxon>
        <taxon>metagenomes</taxon>
        <taxon>ecological metagenomes</taxon>
    </lineage>
</organism>
<evidence type="ECO:0000256" key="2">
    <source>
        <dbReference type="ARBA" id="ARBA00023125"/>
    </source>
</evidence>
<evidence type="ECO:0000256" key="1">
    <source>
        <dbReference type="ARBA" id="ARBA00023015"/>
    </source>
</evidence>
<keyword evidence="1" id="KW-0805">Transcription regulation</keyword>
<name>A0A3B0UE39_9ZZZZ</name>
<keyword evidence="3" id="KW-0804">Transcription</keyword>
<dbReference type="Gene3D" id="2.60.120.10">
    <property type="entry name" value="Jelly Rolls"/>
    <property type="match status" value="1"/>
</dbReference>
<dbReference type="SUPFAM" id="SSF51215">
    <property type="entry name" value="Regulatory protein AraC"/>
    <property type="match status" value="1"/>
</dbReference>
<dbReference type="Pfam" id="PF02311">
    <property type="entry name" value="AraC_binding"/>
    <property type="match status" value="1"/>
</dbReference>
<dbReference type="AlphaFoldDB" id="A0A3B0UE39"/>
<dbReference type="InterPro" id="IPR037923">
    <property type="entry name" value="HTH-like"/>
</dbReference>
<dbReference type="InterPro" id="IPR009057">
    <property type="entry name" value="Homeodomain-like_sf"/>
</dbReference>
<dbReference type="InterPro" id="IPR018060">
    <property type="entry name" value="HTH_AraC"/>
</dbReference>
<dbReference type="SUPFAM" id="SSF46689">
    <property type="entry name" value="Homeodomain-like"/>
    <property type="match status" value="1"/>
</dbReference>
<evidence type="ECO:0000256" key="3">
    <source>
        <dbReference type="ARBA" id="ARBA00023163"/>
    </source>
</evidence>
<dbReference type="EMBL" id="UOEP01000178">
    <property type="protein sequence ID" value="VAW22739.1"/>
    <property type="molecule type" value="Genomic_DNA"/>
</dbReference>
<dbReference type="GO" id="GO:0003700">
    <property type="term" value="F:DNA-binding transcription factor activity"/>
    <property type="evidence" value="ECO:0007669"/>
    <property type="project" value="InterPro"/>
</dbReference>
<gene>
    <name evidence="5" type="ORF">MNBD_BACTEROID01-108</name>
</gene>
<dbReference type="SMART" id="SM00342">
    <property type="entry name" value="HTH_ARAC"/>
    <property type="match status" value="1"/>
</dbReference>
<feature type="domain" description="HTH araC/xylS-type" evidence="4">
    <location>
        <begin position="194"/>
        <end position="292"/>
    </location>
</feature>
<reference evidence="5" key="1">
    <citation type="submission" date="2018-06" db="EMBL/GenBank/DDBJ databases">
        <authorList>
            <person name="Zhirakovskaya E."/>
        </authorList>
    </citation>
    <scope>NUCLEOTIDE SEQUENCE</scope>
</reference>
<evidence type="ECO:0000313" key="5">
    <source>
        <dbReference type="EMBL" id="VAW22739.1"/>
    </source>
</evidence>
<dbReference type="InterPro" id="IPR003313">
    <property type="entry name" value="AraC-bd"/>
</dbReference>
<dbReference type="Gene3D" id="1.10.10.60">
    <property type="entry name" value="Homeodomain-like"/>
    <property type="match status" value="1"/>
</dbReference>
<dbReference type="PANTHER" id="PTHR43280">
    <property type="entry name" value="ARAC-FAMILY TRANSCRIPTIONAL REGULATOR"/>
    <property type="match status" value="1"/>
</dbReference>
<evidence type="ECO:0000259" key="4">
    <source>
        <dbReference type="PROSITE" id="PS01124"/>
    </source>
</evidence>
<proteinExistence type="predicted"/>
<dbReference type="PROSITE" id="PS01124">
    <property type="entry name" value="HTH_ARAC_FAMILY_2"/>
    <property type="match status" value="1"/>
</dbReference>
<dbReference type="PANTHER" id="PTHR43280:SF32">
    <property type="entry name" value="TRANSCRIPTIONAL REGULATORY PROTEIN"/>
    <property type="match status" value="1"/>
</dbReference>
<sequence length="300" mass="35283">MLERIPIYELPFGTEGALAFKIYRVQGPQINRKDYPHKTQLPHKHNYYELCFFTDGSGMHEIDFKTYPIIAPSIHFLKPGQVHLIRRGERYKGYLIVFSEEFFILRFQNMEIIPGYPLIAHLADGPVLKLDKSGYEKFHHIIEDINQELENNDADTEEIIIAYLRLFFLKLRQNFSKLVETTGNPQGSTKQIVYRFNRLVDQYHNQIHHVKEYAELLGDSPIRLNRAVKEVTGETAGEIIIKRLILEAKRLLLYSELSNKEIAYKLNYEDPSYFSRIFRKKTGYSPSAFREAMRGRYNNQ</sequence>
<dbReference type="Pfam" id="PF12833">
    <property type="entry name" value="HTH_18"/>
    <property type="match status" value="1"/>
</dbReference>
<accession>A0A3B0UE39</accession>
<keyword evidence="2" id="KW-0238">DNA-binding</keyword>